<dbReference type="AlphaFoldDB" id="Q95SR4"/>
<protein>
    <submittedName>
        <fullName evidence="2">GH05059p</fullName>
    </submittedName>
</protein>
<evidence type="ECO:0000313" key="3">
    <source>
        <dbReference type="FlyBase" id="FBgn0003137"/>
    </source>
</evidence>
<gene>
    <name evidence="2 3" type="primary">Ppn</name>
    <name evidence="3" type="ORF">CG33103</name>
</gene>
<proteinExistence type="evidence at transcript level"/>
<evidence type="ECO:0000313" key="2">
    <source>
        <dbReference type="EMBL" id="AAL28183.1"/>
    </source>
</evidence>
<dbReference type="AGR" id="FB:FBgn0003137"/>
<dbReference type="OrthoDB" id="5950222at2759"/>
<dbReference type="FlyBase" id="FBgn0003137">
    <property type="gene designation" value="Ppn"/>
</dbReference>
<accession>Q95SR4</accession>
<dbReference type="UCSC" id="CG33103-RA">
    <property type="organism name" value="d. melanogaster"/>
</dbReference>
<dbReference type="EMBL" id="AY060635">
    <property type="protein sequence ID" value="AAL28183.1"/>
    <property type="molecule type" value="mRNA"/>
</dbReference>
<name>Q95SR4_DROME</name>
<sequence length="255" mass="27727">MVDVMAPATVSAICSSARLFVWLVVNREWARLKKSACCRWRRAAAMDLRCTSAVGTTTTKQETVCPSYTPAAPATRTTSDPSRHARTNADRNPTSRTTKLDKIRAIPSMRSARSSAVHTAFAVWPPGPSQSARSASARIRARATVARRANSAPSMWPVPTIASLLQCVAIFISQESARLFQRMPVDVPGNATPMPTVVETTSAAATAADSCVCILLVQLSRPGLRLQWSPIRAMPEPLWNPRRRMSLMSRQPSAA</sequence>
<reference evidence="2" key="1">
    <citation type="submission" date="2001-10" db="EMBL/GenBank/DDBJ databases">
        <authorList>
            <person name="Stapleton M."/>
            <person name="Brokstein P."/>
            <person name="Hong L."/>
            <person name="Agbayani A."/>
            <person name="Carlson J."/>
            <person name="Champe M."/>
            <person name="Chavez C."/>
            <person name="Dorsett V."/>
            <person name="Farfan D."/>
            <person name="Frise E."/>
            <person name="George R."/>
            <person name="Gonzalez M."/>
            <person name="Guarin H."/>
            <person name="Li P."/>
            <person name="Liao G."/>
            <person name="Miranda A."/>
            <person name="Mungall C.J."/>
            <person name="Nunoo J."/>
            <person name="Pacleb J."/>
            <person name="Paragas V."/>
            <person name="Park S."/>
            <person name="Phouanenavong S."/>
            <person name="Wan K."/>
            <person name="Yu C."/>
            <person name="Lewis S.E."/>
            <person name="Rubin G.M."/>
            <person name="Celniker S."/>
        </authorList>
    </citation>
    <scope>NUCLEOTIDE SEQUENCE</scope>
    <source>
        <strain evidence="2">Berkeley</strain>
    </source>
</reference>
<organism evidence="2">
    <name type="scientific">Drosophila melanogaster</name>
    <name type="common">Fruit fly</name>
    <dbReference type="NCBI Taxonomy" id="7227"/>
    <lineage>
        <taxon>Eukaryota</taxon>
        <taxon>Metazoa</taxon>
        <taxon>Ecdysozoa</taxon>
        <taxon>Arthropoda</taxon>
        <taxon>Hexapoda</taxon>
        <taxon>Insecta</taxon>
        <taxon>Pterygota</taxon>
        <taxon>Neoptera</taxon>
        <taxon>Endopterygota</taxon>
        <taxon>Diptera</taxon>
        <taxon>Brachycera</taxon>
        <taxon>Muscomorpha</taxon>
        <taxon>Ephydroidea</taxon>
        <taxon>Drosophilidae</taxon>
        <taxon>Drosophila</taxon>
        <taxon>Sophophora</taxon>
    </lineage>
</organism>
<evidence type="ECO:0000256" key="1">
    <source>
        <dbReference type="SAM" id="MobiDB-lite"/>
    </source>
</evidence>
<feature type="region of interest" description="Disordered" evidence="1">
    <location>
        <begin position="66"/>
        <end position="97"/>
    </location>
</feature>